<dbReference type="Proteomes" id="UP001455384">
    <property type="component" value="Chromosome"/>
</dbReference>
<proteinExistence type="predicted"/>
<dbReference type="InterPro" id="IPR012675">
    <property type="entry name" value="Beta-grasp_dom_sf"/>
</dbReference>
<dbReference type="Gene3D" id="3.10.20.30">
    <property type="match status" value="1"/>
</dbReference>
<dbReference type="CDD" id="cd00565">
    <property type="entry name" value="Ubl_ThiS"/>
    <property type="match status" value="1"/>
</dbReference>
<dbReference type="InterPro" id="IPR010035">
    <property type="entry name" value="Thi_S"/>
</dbReference>
<dbReference type="PANTHER" id="PTHR34472">
    <property type="entry name" value="SULFUR CARRIER PROTEIN THIS"/>
    <property type="match status" value="1"/>
</dbReference>
<evidence type="ECO:0000313" key="2">
    <source>
        <dbReference type="Proteomes" id="UP001455384"/>
    </source>
</evidence>
<dbReference type="SUPFAM" id="SSF54285">
    <property type="entry name" value="MoaD/ThiS"/>
    <property type="match status" value="1"/>
</dbReference>
<dbReference type="InterPro" id="IPR016155">
    <property type="entry name" value="Mopterin_synth/thiamin_S_b"/>
</dbReference>
<protein>
    <submittedName>
        <fullName evidence="1">Sulfur carrier protein ThiS</fullName>
    </submittedName>
</protein>
<dbReference type="RefSeq" id="WP_342388812.1">
    <property type="nucleotide sequence ID" value="NZ_CP138333.2"/>
</dbReference>
<dbReference type="NCBIfam" id="TIGR01683">
    <property type="entry name" value="thiS"/>
    <property type="match status" value="1"/>
</dbReference>
<evidence type="ECO:0000313" key="1">
    <source>
        <dbReference type="EMBL" id="WZX30293.1"/>
    </source>
</evidence>
<dbReference type="EMBL" id="CP138333">
    <property type="protein sequence ID" value="WZX30293.1"/>
    <property type="molecule type" value="Genomic_DNA"/>
</dbReference>
<name>A0ABZ3CLR4_9STAP</name>
<gene>
    <name evidence="1" type="primary">thiS</name>
    <name evidence="1" type="ORF">RQP18_03660</name>
</gene>
<dbReference type="Pfam" id="PF02597">
    <property type="entry name" value="ThiS"/>
    <property type="match status" value="1"/>
</dbReference>
<accession>A0ABZ3CLR4</accession>
<keyword evidence="2" id="KW-1185">Reference proteome</keyword>
<reference evidence="2" key="1">
    <citation type="submission" date="2023-10" db="EMBL/GenBank/DDBJ databases">
        <title>Genome analysis and identification of Salinococcus sp. Bachu38 nov., a PGPR from the rhizosphere of Tamarix.</title>
        <authorList>
            <person name="Liang Z."/>
            <person name="Zhang X."/>
            <person name="Jia J."/>
            <person name="Chen X."/>
            <person name="Wang Y."/>
            <person name="Wang Q."/>
            <person name="Wang R."/>
        </authorList>
    </citation>
    <scope>NUCLEOTIDE SEQUENCE [LARGE SCALE GENOMIC DNA]</scope>
    <source>
        <strain evidence="2">Bachu38</strain>
    </source>
</reference>
<sequence length="66" mass="7800">MECRINGDSFSFEYEMSIHEILESLELDHDRIIVEHNNVLIKKKDFNEYIVREADRLELLEFVGGG</sequence>
<dbReference type="InterPro" id="IPR003749">
    <property type="entry name" value="ThiS/MoaD-like"/>
</dbReference>
<organism evidence="1 2">
    <name type="scientific">Salinicoccus bachuensis</name>
    <dbReference type="NCBI Taxonomy" id="3136731"/>
    <lineage>
        <taxon>Bacteria</taxon>
        <taxon>Bacillati</taxon>
        <taxon>Bacillota</taxon>
        <taxon>Bacilli</taxon>
        <taxon>Bacillales</taxon>
        <taxon>Staphylococcaceae</taxon>
        <taxon>Salinicoccus</taxon>
    </lineage>
</organism>
<dbReference type="PANTHER" id="PTHR34472:SF1">
    <property type="entry name" value="SULFUR CARRIER PROTEIN THIS"/>
    <property type="match status" value="1"/>
</dbReference>